<protein>
    <submittedName>
        <fullName evidence="13">Neurotrypsin</fullName>
    </submittedName>
</protein>
<dbReference type="FunFam" id="3.10.250.10:FF:000016">
    <property type="entry name" value="Scavenger receptor cysteine-rich protein type 12"/>
    <property type="match status" value="1"/>
</dbReference>
<accession>A0A9Q0YLD9</accession>
<dbReference type="PANTHER" id="PTHR45817">
    <property type="entry name" value="LYSYL OXIDASE-LIKE-RELATED"/>
    <property type="match status" value="1"/>
</dbReference>
<dbReference type="InterPro" id="IPR036772">
    <property type="entry name" value="SRCR-like_dom_sf"/>
</dbReference>
<comment type="caution">
    <text evidence="9">Lacks conserved residue(s) required for the propagation of feature annotation.</text>
</comment>
<dbReference type="GO" id="GO:0004720">
    <property type="term" value="F:protein-lysine 6-oxidase activity"/>
    <property type="evidence" value="ECO:0007669"/>
    <property type="project" value="TreeGrafter"/>
</dbReference>
<dbReference type="OrthoDB" id="5981820at2759"/>
<dbReference type="AlphaFoldDB" id="A0A9Q0YLD9"/>
<keyword evidence="5 11" id="KW-1133">Transmembrane helix</keyword>
<dbReference type="PROSITE" id="PS50287">
    <property type="entry name" value="SRCR_2"/>
    <property type="match status" value="1"/>
</dbReference>
<dbReference type="InterPro" id="IPR050912">
    <property type="entry name" value="LOX-like_protein"/>
</dbReference>
<comment type="caution">
    <text evidence="13">The sequence shown here is derived from an EMBL/GenBank/DDBJ whole genome shotgun (WGS) entry which is preliminary data.</text>
</comment>
<evidence type="ECO:0000256" key="6">
    <source>
        <dbReference type="ARBA" id="ARBA00023136"/>
    </source>
</evidence>
<evidence type="ECO:0000256" key="11">
    <source>
        <dbReference type="SAM" id="Phobius"/>
    </source>
</evidence>
<dbReference type="PANTHER" id="PTHR45817:SF4">
    <property type="entry name" value="LYSYL OXIDASE-LIKE-RELATED"/>
    <property type="match status" value="1"/>
</dbReference>
<dbReference type="Pfam" id="PF00530">
    <property type="entry name" value="SRCR"/>
    <property type="match status" value="1"/>
</dbReference>
<dbReference type="SMART" id="SM00202">
    <property type="entry name" value="SR"/>
    <property type="match status" value="1"/>
</dbReference>
<comment type="subcellular location">
    <subcellularLocation>
        <location evidence="1">Membrane</location>
        <topology evidence="1">Single-pass membrane protein</topology>
    </subcellularLocation>
</comment>
<feature type="domain" description="SRCR" evidence="12">
    <location>
        <begin position="41"/>
        <end position="139"/>
    </location>
</feature>
<dbReference type="Proteomes" id="UP001152320">
    <property type="component" value="Chromosome 19"/>
</dbReference>
<evidence type="ECO:0000256" key="5">
    <source>
        <dbReference type="ARBA" id="ARBA00022989"/>
    </source>
</evidence>
<evidence type="ECO:0000313" key="13">
    <source>
        <dbReference type="EMBL" id="KAJ8023576.1"/>
    </source>
</evidence>
<keyword evidence="6 11" id="KW-0472">Membrane</keyword>
<gene>
    <name evidence="13" type="ORF">HOLleu_36054</name>
</gene>
<keyword evidence="7 9" id="KW-1015">Disulfide bond</keyword>
<reference evidence="13" key="1">
    <citation type="submission" date="2021-10" db="EMBL/GenBank/DDBJ databases">
        <title>Tropical sea cucumber genome reveals ecological adaptation and Cuvierian tubules defense mechanism.</title>
        <authorList>
            <person name="Chen T."/>
        </authorList>
    </citation>
    <scope>NUCLEOTIDE SEQUENCE</scope>
    <source>
        <strain evidence="13">Nanhai2018</strain>
        <tissue evidence="13">Muscle</tissue>
    </source>
</reference>
<sequence>MSSLVTTDIPIYDAYFGTTNVNETPSLILTDIPEFNSKVEFRLSSGEGVNNGRLEVFIADNWGSICGEGWDLLHAQATCKWFGYRYALEATRGIRFGVGAPPFYNIICRENIDVLSDCSFYKNPDQQCNHWGFAGVVCFSLIPTVAVEQTSRTLKTGLPLSVISPLFALLILVPVVACIVWRKLQNGSANRSDFLQVQDRHLPSTPQEECIHIKKCVHETASTPLKPPVNIQNEGQIYKDPLYEQSETTLSTDKYCRALSSTKRFAAKSHEVNDLFPSGDGSSSSDTNTYHDLSDRENSSSDFPQIEHTYSEDAIRNNDDSVGAYRTYIDEDVYESIP</sequence>
<dbReference type="PRINTS" id="PR00258">
    <property type="entry name" value="SPERACTRCPTR"/>
</dbReference>
<feature type="transmembrane region" description="Helical" evidence="11">
    <location>
        <begin position="158"/>
        <end position="181"/>
    </location>
</feature>
<keyword evidence="4" id="KW-0677">Repeat</keyword>
<dbReference type="GO" id="GO:0016020">
    <property type="term" value="C:membrane"/>
    <property type="evidence" value="ECO:0007669"/>
    <property type="project" value="UniProtKB-SubCell"/>
</dbReference>
<name>A0A9Q0YLD9_HOLLE</name>
<evidence type="ECO:0000256" key="2">
    <source>
        <dbReference type="ARBA" id="ARBA00022692"/>
    </source>
</evidence>
<proteinExistence type="predicted"/>
<evidence type="ECO:0000313" key="14">
    <source>
        <dbReference type="Proteomes" id="UP001152320"/>
    </source>
</evidence>
<dbReference type="SUPFAM" id="SSF56487">
    <property type="entry name" value="SRCR-like"/>
    <property type="match status" value="1"/>
</dbReference>
<evidence type="ECO:0000256" key="10">
    <source>
        <dbReference type="SAM" id="MobiDB-lite"/>
    </source>
</evidence>
<keyword evidence="2 11" id="KW-0812">Transmembrane</keyword>
<evidence type="ECO:0000256" key="8">
    <source>
        <dbReference type="ARBA" id="ARBA00023180"/>
    </source>
</evidence>
<dbReference type="GO" id="GO:0005615">
    <property type="term" value="C:extracellular space"/>
    <property type="evidence" value="ECO:0007669"/>
    <property type="project" value="TreeGrafter"/>
</dbReference>
<evidence type="ECO:0000256" key="1">
    <source>
        <dbReference type="ARBA" id="ARBA00004167"/>
    </source>
</evidence>
<evidence type="ECO:0000256" key="4">
    <source>
        <dbReference type="ARBA" id="ARBA00022737"/>
    </source>
</evidence>
<organism evidence="13 14">
    <name type="scientific">Holothuria leucospilota</name>
    <name type="common">Black long sea cucumber</name>
    <name type="synonym">Mertensiothuria leucospilota</name>
    <dbReference type="NCBI Taxonomy" id="206669"/>
    <lineage>
        <taxon>Eukaryota</taxon>
        <taxon>Metazoa</taxon>
        <taxon>Echinodermata</taxon>
        <taxon>Eleutherozoa</taxon>
        <taxon>Echinozoa</taxon>
        <taxon>Holothuroidea</taxon>
        <taxon>Aspidochirotacea</taxon>
        <taxon>Aspidochirotida</taxon>
        <taxon>Holothuriidae</taxon>
        <taxon>Holothuria</taxon>
    </lineage>
</organism>
<evidence type="ECO:0000256" key="3">
    <source>
        <dbReference type="ARBA" id="ARBA00022729"/>
    </source>
</evidence>
<dbReference type="EMBL" id="JAIZAY010000019">
    <property type="protein sequence ID" value="KAJ8023576.1"/>
    <property type="molecule type" value="Genomic_DNA"/>
</dbReference>
<feature type="region of interest" description="Disordered" evidence="10">
    <location>
        <begin position="273"/>
        <end position="304"/>
    </location>
</feature>
<keyword evidence="8" id="KW-0325">Glycoprotein</keyword>
<keyword evidence="14" id="KW-1185">Reference proteome</keyword>
<evidence type="ECO:0000256" key="7">
    <source>
        <dbReference type="ARBA" id="ARBA00023157"/>
    </source>
</evidence>
<evidence type="ECO:0000256" key="9">
    <source>
        <dbReference type="PROSITE-ProRule" id="PRU00196"/>
    </source>
</evidence>
<dbReference type="InterPro" id="IPR001190">
    <property type="entry name" value="SRCR"/>
</dbReference>
<keyword evidence="3" id="KW-0732">Signal</keyword>
<feature type="disulfide bond" evidence="9">
    <location>
        <begin position="108"/>
        <end position="118"/>
    </location>
</feature>
<dbReference type="Gene3D" id="3.10.250.10">
    <property type="entry name" value="SRCR-like domain"/>
    <property type="match status" value="1"/>
</dbReference>
<feature type="transmembrane region" description="Helical" evidence="11">
    <location>
        <begin position="128"/>
        <end position="146"/>
    </location>
</feature>
<evidence type="ECO:0000259" key="12">
    <source>
        <dbReference type="PROSITE" id="PS50287"/>
    </source>
</evidence>
<dbReference type="PROSITE" id="PS00420">
    <property type="entry name" value="SRCR_1"/>
    <property type="match status" value="1"/>
</dbReference>